<organism evidence="2 3">
    <name type="scientific">Sinomicrobium weinanense</name>
    <dbReference type="NCBI Taxonomy" id="2842200"/>
    <lineage>
        <taxon>Bacteria</taxon>
        <taxon>Pseudomonadati</taxon>
        <taxon>Bacteroidota</taxon>
        <taxon>Flavobacteriia</taxon>
        <taxon>Flavobacteriales</taxon>
        <taxon>Flavobacteriaceae</taxon>
        <taxon>Sinomicrobium</taxon>
    </lineage>
</organism>
<dbReference type="NCBIfam" id="TIGR00778">
    <property type="entry name" value="ahpD_dom"/>
    <property type="match status" value="1"/>
</dbReference>
<accession>A0A926JS91</accession>
<evidence type="ECO:0000313" key="3">
    <source>
        <dbReference type="Proteomes" id="UP000653730"/>
    </source>
</evidence>
<dbReference type="SUPFAM" id="SSF69118">
    <property type="entry name" value="AhpD-like"/>
    <property type="match status" value="1"/>
</dbReference>
<reference evidence="2 3" key="1">
    <citation type="submission" date="2020-09" db="EMBL/GenBank/DDBJ databases">
        <title>Sinomicrobium weinanense sp. nov., a halophilic bacteria isolated from saline-alkali soil.</title>
        <authorList>
            <person name="Wu P."/>
            <person name="Ren H."/>
            <person name="Mei Y."/>
            <person name="Liang Y."/>
            <person name="Chen Z."/>
        </authorList>
    </citation>
    <scope>NUCLEOTIDE SEQUENCE [LARGE SCALE GENOMIC DNA]</scope>
    <source>
        <strain evidence="2 3">FJxs</strain>
    </source>
</reference>
<gene>
    <name evidence="2" type="ORF">IBL28_11155</name>
</gene>
<dbReference type="Proteomes" id="UP000653730">
    <property type="component" value="Unassembled WGS sequence"/>
</dbReference>
<dbReference type="RefSeq" id="WP_187965672.1">
    <property type="nucleotide sequence ID" value="NZ_JACVDC010000029.1"/>
</dbReference>
<protein>
    <submittedName>
        <fullName evidence="2">Carboxymuconolactone decarboxylase family protein</fullName>
    </submittedName>
</protein>
<comment type="caution">
    <text evidence="2">The sequence shown here is derived from an EMBL/GenBank/DDBJ whole genome shotgun (WGS) entry which is preliminary data.</text>
</comment>
<name>A0A926JS91_9FLAO</name>
<evidence type="ECO:0000259" key="1">
    <source>
        <dbReference type="Pfam" id="PF02627"/>
    </source>
</evidence>
<dbReference type="GO" id="GO:0051920">
    <property type="term" value="F:peroxiredoxin activity"/>
    <property type="evidence" value="ECO:0007669"/>
    <property type="project" value="InterPro"/>
</dbReference>
<dbReference type="AlphaFoldDB" id="A0A926JS91"/>
<sequence>MERISYGELPEGMYNVMAQVESYVRNSGLDMRLLKLLKYRISQMNHCAFCLDMHYKEALHYGEEPLRLYSIAAWKECPYYSELERAALEFAEALTDLPNHHVDDALFDKMRQFFNKQEIAVLTLAIAQINSWNRLQQVIRTKPGEYQVGRYKVGEKAGAEN</sequence>
<dbReference type="InterPro" id="IPR003779">
    <property type="entry name" value="CMD-like"/>
</dbReference>
<dbReference type="Pfam" id="PF02627">
    <property type="entry name" value="CMD"/>
    <property type="match status" value="1"/>
</dbReference>
<proteinExistence type="predicted"/>
<dbReference type="PANTHER" id="PTHR34846">
    <property type="entry name" value="4-CARBOXYMUCONOLACTONE DECARBOXYLASE FAMILY PROTEIN (AFU_ORTHOLOGUE AFUA_6G11590)"/>
    <property type="match status" value="1"/>
</dbReference>
<feature type="domain" description="Carboxymuconolactone decarboxylase-like" evidence="1">
    <location>
        <begin position="17"/>
        <end position="93"/>
    </location>
</feature>
<dbReference type="EMBL" id="JACVDC010000029">
    <property type="protein sequence ID" value="MBC9796528.1"/>
    <property type="molecule type" value="Genomic_DNA"/>
</dbReference>
<dbReference type="PANTHER" id="PTHR34846:SF10">
    <property type="entry name" value="CYTOPLASMIC PROTEIN"/>
    <property type="match status" value="1"/>
</dbReference>
<evidence type="ECO:0000313" key="2">
    <source>
        <dbReference type="EMBL" id="MBC9796528.1"/>
    </source>
</evidence>
<dbReference type="InterPro" id="IPR029032">
    <property type="entry name" value="AhpD-like"/>
</dbReference>
<dbReference type="Gene3D" id="1.20.1290.10">
    <property type="entry name" value="AhpD-like"/>
    <property type="match status" value="1"/>
</dbReference>
<dbReference type="InterPro" id="IPR004675">
    <property type="entry name" value="AhpD_core"/>
</dbReference>
<keyword evidence="3" id="KW-1185">Reference proteome</keyword>